<evidence type="ECO:0008006" key="4">
    <source>
        <dbReference type="Google" id="ProtNLM"/>
    </source>
</evidence>
<feature type="compositionally biased region" description="Low complexity" evidence="1">
    <location>
        <begin position="459"/>
        <end position="468"/>
    </location>
</feature>
<feature type="compositionally biased region" description="Basic and acidic residues" evidence="1">
    <location>
        <begin position="409"/>
        <end position="422"/>
    </location>
</feature>
<dbReference type="Proteomes" id="UP000679992">
    <property type="component" value="Unassembled WGS sequence"/>
</dbReference>
<dbReference type="RefSeq" id="WP_244861694.1">
    <property type="nucleotide sequence ID" value="NZ_BOSL01000024.1"/>
</dbReference>
<dbReference type="EMBL" id="BOSL01000024">
    <property type="protein sequence ID" value="GIP55848.1"/>
    <property type="molecule type" value="Genomic_DNA"/>
</dbReference>
<reference evidence="2 3" key="1">
    <citation type="submission" date="2021-03" db="EMBL/GenBank/DDBJ databases">
        <title>Antimicrobial resistance genes in bacteria isolated from Japanese honey, and their potential for conferring macrolide and lincosamide resistance in the American foulbrood pathogen Paenibacillus larvae.</title>
        <authorList>
            <person name="Okamoto M."/>
            <person name="Kumagai M."/>
            <person name="Kanamori H."/>
            <person name="Takamatsu D."/>
        </authorList>
    </citation>
    <scope>NUCLEOTIDE SEQUENCE [LARGE SCALE GENOMIC DNA]</scope>
    <source>
        <strain evidence="2 3">J42TS3</strain>
    </source>
</reference>
<feature type="region of interest" description="Disordered" evidence="1">
    <location>
        <begin position="409"/>
        <end position="478"/>
    </location>
</feature>
<gene>
    <name evidence="2" type="ORF">J42TS3_48830</name>
</gene>
<dbReference type="Gene3D" id="2.170.120.40">
    <property type="entry name" value="YbbR-like domain"/>
    <property type="match status" value="2"/>
</dbReference>
<protein>
    <recommendedName>
        <fullName evidence="4">YbbR-like domain-containing protein YbbR</fullName>
    </recommendedName>
</protein>
<name>A0ABQ4MIN5_9BACL</name>
<dbReference type="InterPro" id="IPR053154">
    <property type="entry name" value="c-di-AMP_regulator"/>
</dbReference>
<evidence type="ECO:0000256" key="1">
    <source>
        <dbReference type="SAM" id="MobiDB-lite"/>
    </source>
</evidence>
<comment type="caution">
    <text evidence="2">The sequence shown here is derived from an EMBL/GenBank/DDBJ whole genome shotgun (WGS) entry which is preliminary data.</text>
</comment>
<accession>A0ABQ4MIN5</accession>
<feature type="compositionally biased region" description="Polar residues" evidence="1">
    <location>
        <begin position="423"/>
        <end position="432"/>
    </location>
</feature>
<proteinExistence type="predicted"/>
<evidence type="ECO:0000313" key="3">
    <source>
        <dbReference type="Proteomes" id="UP000679992"/>
    </source>
</evidence>
<dbReference type="Pfam" id="PF07949">
    <property type="entry name" value="YbbR"/>
    <property type="match status" value="4"/>
</dbReference>
<organism evidence="2 3">
    <name type="scientific">Paenibacillus vini</name>
    <dbReference type="NCBI Taxonomy" id="1476024"/>
    <lineage>
        <taxon>Bacteria</taxon>
        <taxon>Bacillati</taxon>
        <taxon>Bacillota</taxon>
        <taxon>Bacilli</taxon>
        <taxon>Bacillales</taxon>
        <taxon>Paenibacillaceae</taxon>
        <taxon>Paenibacillus</taxon>
    </lineage>
</organism>
<dbReference type="Gene3D" id="2.170.120.30">
    <property type="match status" value="2"/>
</dbReference>
<dbReference type="InterPro" id="IPR012505">
    <property type="entry name" value="YbbR"/>
</dbReference>
<evidence type="ECO:0000313" key="2">
    <source>
        <dbReference type="EMBL" id="GIP55848.1"/>
    </source>
</evidence>
<sequence>MDKWLNHNNFAKIIALVFSIILWAMVHIDSGTPVAPTTVVNSKTIDTKIQVTGFDSDKYVLYDLEPDTVRLEVKGKRTDLTTNFSDYKVKLDLKNIGPGTITLPLTHELPPGVQLISMEPSIIKVTIEAKETKQIPVTIVTKGNPADGMQLGGPILGGNGLVDVTLPQSEIGELQKVQGTVDVTGINETVKGKSVKLTAYDKHGQEMKNAEISPDTVEVEVPINKLYKNVPLEVRKAGKLPNGYVLASVSTNVEGVAIYGSKESLEGISSYPVTVDLSQFQGTNETRYTVDLTPPEGFEKIEPSSVQVTVKIEPAGQKLIDNVPLTLINANENLTTKFVHPEDAVVSLSVSAAKEILDKLKAGDVSATVDLSGLGQGTHTVPISVKLPEFVELSDTGGPLEVQIELTEKGKPATTVPEDKPQGEQNPGNGSTPPGDGANHQGNGANDSGSTGGTGSTGSSGSTGSTGSEGVPDDGDGG</sequence>
<dbReference type="PANTHER" id="PTHR37804">
    <property type="entry name" value="CDAA REGULATORY PROTEIN CDAR"/>
    <property type="match status" value="1"/>
</dbReference>
<dbReference type="PANTHER" id="PTHR37804:SF1">
    <property type="entry name" value="CDAA REGULATORY PROTEIN CDAR"/>
    <property type="match status" value="1"/>
</dbReference>
<keyword evidence="3" id="KW-1185">Reference proteome</keyword>